<gene>
    <name evidence="1" type="ORF">SDC9_149357</name>
</gene>
<proteinExistence type="predicted"/>
<accession>A0A645ENB9</accession>
<organism evidence="1">
    <name type="scientific">bioreactor metagenome</name>
    <dbReference type="NCBI Taxonomy" id="1076179"/>
    <lineage>
        <taxon>unclassified sequences</taxon>
        <taxon>metagenomes</taxon>
        <taxon>ecological metagenomes</taxon>
    </lineage>
</organism>
<name>A0A645ENB9_9ZZZZ</name>
<reference evidence="1" key="1">
    <citation type="submission" date="2019-08" db="EMBL/GenBank/DDBJ databases">
        <authorList>
            <person name="Kucharzyk K."/>
            <person name="Murdoch R.W."/>
            <person name="Higgins S."/>
            <person name="Loffler F."/>
        </authorList>
    </citation>
    <scope>NUCLEOTIDE SEQUENCE</scope>
</reference>
<protein>
    <submittedName>
        <fullName evidence="1">Uncharacterized protein</fullName>
    </submittedName>
</protein>
<evidence type="ECO:0000313" key="1">
    <source>
        <dbReference type="EMBL" id="MPN02144.1"/>
    </source>
</evidence>
<dbReference type="EMBL" id="VSSQ01048102">
    <property type="protein sequence ID" value="MPN02144.1"/>
    <property type="molecule type" value="Genomic_DNA"/>
</dbReference>
<comment type="caution">
    <text evidence="1">The sequence shown here is derived from an EMBL/GenBank/DDBJ whole genome shotgun (WGS) entry which is preliminary data.</text>
</comment>
<dbReference type="AlphaFoldDB" id="A0A645ENB9"/>
<sequence length="85" mass="9720">MRDRGFDLHRLAITRVLQQHDAGFVLIAQRQMQSQIDIARQSHLLQGLLRRADGLFRSGILVHARLFLTSGSALDSRLRLGNRLF</sequence>